<sequence>MCGDIRKSNTIDTVINLFCIHIKSLLSFTWLRQQPVRKV</sequence>
<name>A0A8S5MBM9_9CAUD</name>
<reference evidence="1" key="1">
    <citation type="journal article" date="2021" name="Proc. Natl. Acad. Sci. U.S.A.">
        <title>A Catalog of Tens of Thousands of Viruses from Human Metagenomes Reveals Hidden Associations with Chronic Diseases.</title>
        <authorList>
            <person name="Tisza M.J."/>
            <person name="Buck C.B."/>
        </authorList>
    </citation>
    <scope>NUCLEOTIDE SEQUENCE</scope>
    <source>
        <strain evidence="1">CtHjy10</strain>
    </source>
</reference>
<evidence type="ECO:0000313" key="1">
    <source>
        <dbReference type="EMBL" id="DAD79761.1"/>
    </source>
</evidence>
<protein>
    <submittedName>
        <fullName evidence="1">Uncharacterized protein</fullName>
    </submittedName>
</protein>
<organism evidence="1">
    <name type="scientific">Siphoviridae sp. ctHjy10</name>
    <dbReference type="NCBI Taxonomy" id="2826234"/>
    <lineage>
        <taxon>Viruses</taxon>
        <taxon>Duplodnaviria</taxon>
        <taxon>Heunggongvirae</taxon>
        <taxon>Uroviricota</taxon>
        <taxon>Caudoviricetes</taxon>
    </lineage>
</organism>
<accession>A0A8S5MBM9</accession>
<proteinExistence type="predicted"/>
<dbReference type="EMBL" id="BK014871">
    <property type="protein sequence ID" value="DAD79761.1"/>
    <property type="molecule type" value="Genomic_DNA"/>
</dbReference>